<name>A0A2A9DQK5_9CORY</name>
<dbReference type="PANTHER" id="PTHR33164:SF99">
    <property type="entry name" value="MARR FAMILY REGULATORY PROTEIN"/>
    <property type="match status" value="1"/>
</dbReference>
<dbReference type="SMART" id="SM00347">
    <property type="entry name" value="HTH_MARR"/>
    <property type="match status" value="1"/>
</dbReference>
<dbReference type="PANTHER" id="PTHR33164">
    <property type="entry name" value="TRANSCRIPTIONAL REGULATOR, MARR FAMILY"/>
    <property type="match status" value="1"/>
</dbReference>
<dbReference type="STRING" id="1724.GCA_001044175_01362"/>
<organism evidence="2 3">
    <name type="scientific">Corynebacterium renale</name>
    <dbReference type="NCBI Taxonomy" id="1724"/>
    <lineage>
        <taxon>Bacteria</taxon>
        <taxon>Bacillati</taxon>
        <taxon>Actinomycetota</taxon>
        <taxon>Actinomycetes</taxon>
        <taxon>Mycobacteriales</taxon>
        <taxon>Corynebacteriaceae</taxon>
        <taxon>Corynebacterium</taxon>
    </lineage>
</organism>
<evidence type="ECO:0000259" key="1">
    <source>
        <dbReference type="PROSITE" id="PS50995"/>
    </source>
</evidence>
<dbReference type="Gene3D" id="1.10.10.10">
    <property type="entry name" value="Winged helix-like DNA-binding domain superfamily/Winged helix DNA-binding domain"/>
    <property type="match status" value="1"/>
</dbReference>
<dbReference type="SUPFAM" id="SSF46785">
    <property type="entry name" value="Winged helix' DNA-binding domain"/>
    <property type="match status" value="1"/>
</dbReference>
<gene>
    <name evidence="2" type="ORF">ATK06_1365</name>
</gene>
<dbReference type="GO" id="GO:0003677">
    <property type="term" value="F:DNA binding"/>
    <property type="evidence" value="ECO:0007669"/>
    <property type="project" value="UniProtKB-KW"/>
</dbReference>
<keyword evidence="2" id="KW-0238">DNA-binding</keyword>
<evidence type="ECO:0000313" key="3">
    <source>
        <dbReference type="Proteomes" id="UP000221653"/>
    </source>
</evidence>
<dbReference type="EMBL" id="PDJF01000001">
    <property type="protein sequence ID" value="PFG28262.1"/>
    <property type="molecule type" value="Genomic_DNA"/>
</dbReference>
<feature type="domain" description="HTH marR-type" evidence="1">
    <location>
        <begin position="1"/>
        <end position="156"/>
    </location>
</feature>
<dbReference type="PROSITE" id="PS50995">
    <property type="entry name" value="HTH_MARR_2"/>
    <property type="match status" value="1"/>
</dbReference>
<dbReference type="Proteomes" id="UP000221653">
    <property type="component" value="Unassembled WGS sequence"/>
</dbReference>
<dbReference type="InterPro" id="IPR036390">
    <property type="entry name" value="WH_DNA-bd_sf"/>
</dbReference>
<keyword evidence="3" id="KW-1185">Reference proteome</keyword>
<sequence length="166" mass="18518">MEQVIRLRLMADTRWLNPEETQTWLNMWGVTQWLTTRLDEQLKKDSGVSLSDYFVLAQISLAPDARLTMSDLAAVADMSPSRLSHTVARLEKRGWVSREQSETDRRTNIAVLLPAGQEFLDQAAPGHVECARSYIFDPLTPEEAGALGTSLGKILDALDPPTLPRA</sequence>
<dbReference type="Pfam" id="PF12802">
    <property type="entry name" value="MarR_2"/>
    <property type="match status" value="1"/>
</dbReference>
<dbReference type="InterPro" id="IPR036388">
    <property type="entry name" value="WH-like_DNA-bd_sf"/>
</dbReference>
<dbReference type="GO" id="GO:0006950">
    <property type="term" value="P:response to stress"/>
    <property type="evidence" value="ECO:0007669"/>
    <property type="project" value="TreeGrafter"/>
</dbReference>
<evidence type="ECO:0000313" key="2">
    <source>
        <dbReference type="EMBL" id="PFG28262.1"/>
    </source>
</evidence>
<dbReference type="InterPro" id="IPR039422">
    <property type="entry name" value="MarR/SlyA-like"/>
</dbReference>
<dbReference type="GO" id="GO:0003700">
    <property type="term" value="F:DNA-binding transcription factor activity"/>
    <property type="evidence" value="ECO:0007669"/>
    <property type="project" value="InterPro"/>
</dbReference>
<comment type="caution">
    <text evidence="2">The sequence shown here is derived from an EMBL/GenBank/DDBJ whole genome shotgun (WGS) entry which is preliminary data.</text>
</comment>
<proteinExistence type="predicted"/>
<accession>A0A2A9DQK5</accession>
<protein>
    <submittedName>
        <fullName evidence="2">DNA-binding MarR family transcriptional regulator</fullName>
    </submittedName>
</protein>
<dbReference type="AlphaFoldDB" id="A0A2A9DQK5"/>
<reference evidence="2 3" key="1">
    <citation type="submission" date="2017-10" db="EMBL/GenBank/DDBJ databases">
        <title>Sequencing the genomes of 1000 actinobacteria strains.</title>
        <authorList>
            <person name="Klenk H.-P."/>
        </authorList>
    </citation>
    <scope>NUCLEOTIDE SEQUENCE [LARGE SCALE GENOMIC DNA]</scope>
    <source>
        <strain evidence="2 3">DSM 20688</strain>
    </source>
</reference>
<dbReference type="InterPro" id="IPR000835">
    <property type="entry name" value="HTH_MarR-typ"/>
</dbReference>